<feature type="region of interest" description="Disordered" evidence="1">
    <location>
        <begin position="640"/>
        <end position="896"/>
    </location>
</feature>
<feature type="compositionally biased region" description="Basic and acidic residues" evidence="1">
    <location>
        <begin position="408"/>
        <end position="417"/>
    </location>
</feature>
<organism evidence="3 4">
    <name type="scientific">Daedalea quercina L-15889</name>
    <dbReference type="NCBI Taxonomy" id="1314783"/>
    <lineage>
        <taxon>Eukaryota</taxon>
        <taxon>Fungi</taxon>
        <taxon>Dikarya</taxon>
        <taxon>Basidiomycota</taxon>
        <taxon>Agaricomycotina</taxon>
        <taxon>Agaricomycetes</taxon>
        <taxon>Polyporales</taxon>
        <taxon>Fomitopsis</taxon>
    </lineage>
</organism>
<evidence type="ECO:0000256" key="1">
    <source>
        <dbReference type="SAM" id="MobiDB-lite"/>
    </source>
</evidence>
<evidence type="ECO:0000313" key="4">
    <source>
        <dbReference type="Proteomes" id="UP000076727"/>
    </source>
</evidence>
<dbReference type="OrthoDB" id="5964929at2759"/>
<feature type="compositionally biased region" description="Low complexity" evidence="1">
    <location>
        <begin position="793"/>
        <end position="814"/>
    </location>
</feature>
<feature type="compositionally biased region" description="Polar residues" evidence="1">
    <location>
        <begin position="100"/>
        <end position="111"/>
    </location>
</feature>
<feature type="compositionally biased region" description="Low complexity" evidence="1">
    <location>
        <begin position="825"/>
        <end position="839"/>
    </location>
</feature>
<dbReference type="PROSITE" id="PS50800">
    <property type="entry name" value="SAP"/>
    <property type="match status" value="1"/>
</dbReference>
<dbReference type="AlphaFoldDB" id="A0A165KSI2"/>
<name>A0A165KSI2_9APHY</name>
<feature type="compositionally biased region" description="Polar residues" evidence="1">
    <location>
        <begin position="723"/>
        <end position="733"/>
    </location>
</feature>
<feature type="region of interest" description="Disordered" evidence="1">
    <location>
        <begin position="151"/>
        <end position="218"/>
    </location>
</feature>
<dbReference type="EMBL" id="KV429175">
    <property type="protein sequence ID" value="KZT63527.1"/>
    <property type="molecule type" value="Genomic_DNA"/>
</dbReference>
<feature type="region of interest" description="Disordered" evidence="1">
    <location>
        <begin position="302"/>
        <end position="347"/>
    </location>
</feature>
<sequence length="1044" mass="108958">MAATTQILYNSPALHSLKREQLVKLCKTHSLKANGKNTELIERLKKHAFELGQETFLDSKNAEHQKENIHDVLKGQIPRPSEQWEVVMEDIQEVPEPIGTMSSKGTFTSTRGGAEEFGSKTSTVSSSIRALATSLGIKRTSDKANASLNKHAVPFEDLPPPDALPRTEPAPLSTPDVEALKEAARAAADDGDGDVSMSAPVPGSPSRPGAPAPANARLSMGQGPTTTIRLINPTSPTAFEAPGTPVLPTFQTNFDLVLGSLNPTTTPGQVVSVWPASPSSPPSRLYPSIPFEDLLAAKASSVAPGDDLDMPGGLGESEAPTTQGTPAKKSGQPLLKGTPKPVDTPDIFSPMRPAAARATATANTDANKLGIPRSEPFLFGSPLPRNSLSNQQFSETAQSLMQEMRRRLAEQNKDNASEQKLSGGSVPPIFGLIDKGQAVGKQGSPDRFEKAHEVQFNKMDSIANHYAAKRPVAPGASAGRPASKKRKSDALGLGHAPGIKRKSSAAGTRVISNGARKRMAVPGGFGADDDDDEEDEDPGDRRSSKRVRVSEVDGVHHGKRVSIAPPASVIQACADAGEQEAKKQKEREAIRRKLDANKARRRSSRGRVSVGGKTAIPKAKSSRFGFLSSAKTLVKNVWNMGGGSAATSKPTPAASSSIPVAKPTQAATAAKATTTITAQPTVQNPSMRSTTSTARKSSISTSNKLQKPRPESQAASSRGIGSVKSSRSSTAQTRAPIPSFASPPSGTASSRMSTSTVASKIPSRPGSIAGASSLGVRTSLATKSQGPASSIGTRRSIATTSNSTSTKTSTSDPSLGPRERDSRSRTSSLLAPTASSLARMVAKPESGTAGRQTALPSVAEQPVNRPAKKSVASATKAALNAVTNSPRSPRSPRPTKIFAQPLTADTFSSPVSQSSPVHHTSLGAAATVLSSPSRIPTAVPPRPKGLIAKKPRISRTRVIAKIGAQRESTQPAGPSALAPAPRVRSSVGARKSLGGVKTGHASAGGEAAKLAAKKRARQSEYARRRSRASGRASMIDEDVMDVDV</sequence>
<keyword evidence="4" id="KW-1185">Reference proteome</keyword>
<feature type="compositionally biased region" description="Pro residues" evidence="1">
    <location>
        <begin position="202"/>
        <end position="211"/>
    </location>
</feature>
<feature type="compositionally biased region" description="Low complexity" evidence="1">
    <location>
        <begin position="869"/>
        <end position="878"/>
    </location>
</feature>
<dbReference type="Pfam" id="PF02037">
    <property type="entry name" value="SAP"/>
    <property type="match status" value="1"/>
</dbReference>
<dbReference type="SMART" id="SM00513">
    <property type="entry name" value="SAP"/>
    <property type="match status" value="1"/>
</dbReference>
<dbReference type="InterPro" id="IPR003034">
    <property type="entry name" value="SAP_dom"/>
</dbReference>
<feature type="region of interest" description="Disordered" evidence="1">
    <location>
        <begin position="467"/>
        <end position="621"/>
    </location>
</feature>
<dbReference type="Proteomes" id="UP000076727">
    <property type="component" value="Unassembled WGS sequence"/>
</dbReference>
<reference evidence="3 4" key="1">
    <citation type="journal article" date="2016" name="Mol. Biol. Evol.">
        <title>Comparative Genomics of Early-Diverging Mushroom-Forming Fungi Provides Insights into the Origins of Lignocellulose Decay Capabilities.</title>
        <authorList>
            <person name="Nagy L.G."/>
            <person name="Riley R."/>
            <person name="Tritt A."/>
            <person name="Adam C."/>
            <person name="Daum C."/>
            <person name="Floudas D."/>
            <person name="Sun H."/>
            <person name="Yadav J.S."/>
            <person name="Pangilinan J."/>
            <person name="Larsson K.H."/>
            <person name="Matsuura K."/>
            <person name="Barry K."/>
            <person name="Labutti K."/>
            <person name="Kuo R."/>
            <person name="Ohm R.A."/>
            <person name="Bhattacharya S.S."/>
            <person name="Shirouzu T."/>
            <person name="Yoshinaga Y."/>
            <person name="Martin F.M."/>
            <person name="Grigoriev I.V."/>
            <person name="Hibbett D.S."/>
        </authorList>
    </citation>
    <scope>NUCLEOTIDE SEQUENCE [LARGE SCALE GENOMIC DNA]</scope>
    <source>
        <strain evidence="3 4">L-15889</strain>
    </source>
</reference>
<protein>
    <recommendedName>
        <fullName evidence="2">SAP domain-containing protein</fullName>
    </recommendedName>
</protein>
<dbReference type="STRING" id="1314783.A0A165KSI2"/>
<feature type="compositionally biased region" description="Acidic residues" evidence="1">
    <location>
        <begin position="527"/>
        <end position="538"/>
    </location>
</feature>
<feature type="compositionally biased region" description="Basic and acidic residues" evidence="1">
    <location>
        <begin position="579"/>
        <end position="598"/>
    </location>
</feature>
<accession>A0A165KSI2</accession>
<proteinExistence type="predicted"/>
<feature type="compositionally biased region" description="Polar residues" evidence="1">
    <location>
        <begin position="682"/>
        <end position="705"/>
    </location>
</feature>
<feature type="compositionally biased region" description="Low complexity" evidence="1">
    <location>
        <begin position="645"/>
        <end position="681"/>
    </location>
</feature>
<feature type="compositionally biased region" description="Acidic residues" evidence="1">
    <location>
        <begin position="1035"/>
        <end position="1044"/>
    </location>
</feature>
<feature type="compositionally biased region" description="Basic and acidic residues" evidence="1">
    <location>
        <begin position="178"/>
        <end position="188"/>
    </location>
</feature>
<feature type="compositionally biased region" description="Polar residues" evidence="1">
    <location>
        <begin position="775"/>
        <end position="792"/>
    </location>
</feature>
<gene>
    <name evidence="3" type="ORF">DAEQUDRAFT_733719</name>
</gene>
<feature type="compositionally biased region" description="Polar residues" evidence="1">
    <location>
        <begin position="742"/>
        <end position="758"/>
    </location>
</feature>
<evidence type="ECO:0000313" key="3">
    <source>
        <dbReference type="EMBL" id="KZT63527.1"/>
    </source>
</evidence>
<feature type="region of interest" description="Disordered" evidence="1">
    <location>
        <begin position="97"/>
        <end position="120"/>
    </location>
</feature>
<feature type="region of interest" description="Disordered" evidence="1">
    <location>
        <begin position="964"/>
        <end position="1044"/>
    </location>
</feature>
<evidence type="ECO:0000259" key="2">
    <source>
        <dbReference type="PROSITE" id="PS50800"/>
    </source>
</evidence>
<feature type="compositionally biased region" description="Low complexity" evidence="1">
    <location>
        <begin position="1001"/>
        <end position="1010"/>
    </location>
</feature>
<feature type="domain" description="SAP" evidence="2">
    <location>
        <begin position="14"/>
        <end position="48"/>
    </location>
</feature>
<feature type="region of interest" description="Disordered" evidence="1">
    <location>
        <begin position="408"/>
        <end position="429"/>
    </location>
</feature>